<evidence type="ECO:0000256" key="3">
    <source>
        <dbReference type="ARBA" id="ARBA00022679"/>
    </source>
</evidence>
<gene>
    <name evidence="12" type="primary">aceF</name>
    <name evidence="12" type="ORF">C5469_01840</name>
</gene>
<feature type="domain" description="Lipoyl-binding" evidence="10">
    <location>
        <begin position="108"/>
        <end position="181"/>
    </location>
</feature>
<dbReference type="PROSITE" id="PS00189">
    <property type="entry name" value="LIPOYL"/>
    <property type="match status" value="2"/>
</dbReference>
<dbReference type="InterPro" id="IPR006256">
    <property type="entry name" value="AcTrfase_Pyrv_DH_cplx"/>
</dbReference>
<protein>
    <recommendedName>
        <fullName evidence="9">Acetyltransferase component of pyruvate dehydrogenase complex</fullName>
        <ecNumber evidence="9">2.3.1.12</ecNumber>
    </recommendedName>
</protein>
<dbReference type="Gene3D" id="3.30.559.10">
    <property type="entry name" value="Chloramphenicol acetyltransferase-like domain"/>
    <property type="match status" value="1"/>
</dbReference>
<reference evidence="12 13" key="1">
    <citation type="submission" date="2018-02" db="EMBL/GenBank/DDBJ databases">
        <authorList>
            <person name="Machado R.A."/>
        </authorList>
    </citation>
    <scope>NUCLEOTIDE SEQUENCE [LARGE SCALE GENOMIC DNA]</scope>
    <source>
        <strain evidence="12 13">DSM 19724</strain>
    </source>
</reference>
<keyword evidence="4" id="KW-0677">Repeat</keyword>
<evidence type="ECO:0000313" key="12">
    <source>
        <dbReference type="EMBL" id="NHB90931.1"/>
    </source>
</evidence>
<dbReference type="GO" id="GO:0004742">
    <property type="term" value="F:dihydrolipoyllysine-residue acetyltransferase activity"/>
    <property type="evidence" value="ECO:0007669"/>
    <property type="project" value="UniProtKB-UniRule"/>
</dbReference>
<dbReference type="PROSITE" id="PS51826">
    <property type="entry name" value="PSBD"/>
    <property type="match status" value="1"/>
</dbReference>
<dbReference type="Pfam" id="PF02817">
    <property type="entry name" value="E3_binding"/>
    <property type="match status" value="1"/>
</dbReference>
<comment type="similarity">
    <text evidence="1 9">Belongs to the 2-oxoacid dehydrogenase family.</text>
</comment>
<feature type="domain" description="Lipoyl-binding" evidence="10">
    <location>
        <begin position="2"/>
        <end position="75"/>
    </location>
</feature>
<dbReference type="PANTHER" id="PTHR43178:SF2">
    <property type="entry name" value="DIHYDROLIPOYLLYSINE-RESIDUE ACETYLTRANSFERASE COMPONENT OF PYRUVATE DEHYDROGENASE COMPLEX"/>
    <property type="match status" value="1"/>
</dbReference>
<dbReference type="InterPro" id="IPR000089">
    <property type="entry name" value="Biotin_lipoyl"/>
</dbReference>
<evidence type="ECO:0000256" key="9">
    <source>
        <dbReference type="RuleBase" id="RU361137"/>
    </source>
</evidence>
<dbReference type="SUPFAM" id="SSF51230">
    <property type="entry name" value="Single hybrid motif"/>
    <property type="match status" value="2"/>
</dbReference>
<dbReference type="NCBIfam" id="TIGR01348">
    <property type="entry name" value="PDHac_trf_long"/>
    <property type="match status" value="1"/>
</dbReference>
<dbReference type="GO" id="GO:0005737">
    <property type="term" value="C:cytoplasm"/>
    <property type="evidence" value="ECO:0007669"/>
    <property type="project" value="TreeGrafter"/>
</dbReference>
<dbReference type="AlphaFoldDB" id="A0A7X5TES0"/>
<dbReference type="EMBL" id="PUJW01000001">
    <property type="protein sequence ID" value="NHB90931.1"/>
    <property type="molecule type" value="Genomic_DNA"/>
</dbReference>
<comment type="caution">
    <text evidence="12">The sequence shown here is derived from an EMBL/GenBank/DDBJ whole genome shotgun (WGS) entry which is preliminary data.</text>
</comment>
<dbReference type="EC" id="2.3.1.12" evidence="9"/>
<evidence type="ECO:0000256" key="2">
    <source>
        <dbReference type="ARBA" id="ARBA00011484"/>
    </source>
</evidence>
<comment type="function">
    <text evidence="7">The pyruvate dehydrogenase complex catalyzes the overall conversion of pyruvate to acetyl-CoA and CO(2). It contains multiple copies of three enzymatic components: pyruvate dehydrogenase (E1), dihydrolipoamide acetyltransferase (E2) and lipoamide dehydrogenase (E3).</text>
</comment>
<evidence type="ECO:0000256" key="5">
    <source>
        <dbReference type="ARBA" id="ARBA00022823"/>
    </source>
</evidence>
<dbReference type="GO" id="GO:0045254">
    <property type="term" value="C:pyruvate dehydrogenase complex"/>
    <property type="evidence" value="ECO:0007669"/>
    <property type="project" value="UniProtKB-UniRule"/>
</dbReference>
<proteinExistence type="inferred from homology"/>
<evidence type="ECO:0000256" key="7">
    <source>
        <dbReference type="ARBA" id="ARBA00025211"/>
    </source>
</evidence>
<dbReference type="Pfam" id="PF00364">
    <property type="entry name" value="Biotin_lipoyl"/>
    <property type="match status" value="2"/>
</dbReference>
<keyword evidence="13" id="KW-1185">Reference proteome</keyword>
<dbReference type="InterPro" id="IPR001078">
    <property type="entry name" value="2-oxoacid_DH_actylTfrase"/>
</dbReference>
<evidence type="ECO:0000256" key="1">
    <source>
        <dbReference type="ARBA" id="ARBA00007317"/>
    </source>
</evidence>
<sequence length="530" mass="56907">MAIEIKVPDIGADEVEVTEIMVKVGDTVEVDQSLITVEGDKASMEVPSPQAGVVKEIIIAVGDKVETDKLIMIFDSAVGAVDAAPAEESAAMILSSRMAEPEPVASAAMDVHVPDIGGDEVEVTEVMVQVGDTVTAEQSLITVEGDKASMEVPAPFAGIVKEIKIKVGEKVKTDSMIMVFEVAGAVPAPVASAPAPAAEPEKAVPVIESRSFVEEGKNDFAENNAYVHATPVIRRLAREFGVNLAKVKGTGRKGRILREDVQAYVKDAVKRAESAPASAGGGLPGMLPWPKVDFSKFGEIEEVELGRIQKISGANLSRNWVMIPHVTQFDETDITEVENFRKQQNQEAEKKQLGVKITPLVFILKAVAKALEEMPRFNSSISEDGQKLTLKKYINIGVAVDTPNGLVVPVFRDVNKKGIIELSRELIEMSKKARAGKLTASDMQGGCFTISSLGGIGGTAFTPIVNAPEVAILGVSRSSMKPVWNGKEFVPRLMLPLSLSFDHRVIDGADGARFITFINHAMSDIRRLVM</sequence>
<dbReference type="RefSeq" id="WP_166301470.1">
    <property type="nucleotide sequence ID" value="NZ_CAWPIB010000001.1"/>
</dbReference>
<dbReference type="Gene3D" id="2.40.50.100">
    <property type="match status" value="2"/>
</dbReference>
<dbReference type="SUPFAM" id="SSF52777">
    <property type="entry name" value="CoA-dependent acyltransferases"/>
    <property type="match status" value="1"/>
</dbReference>
<keyword evidence="6 9" id="KW-0012">Acyltransferase</keyword>
<comment type="catalytic activity">
    <reaction evidence="8 9">
        <text>N(6)-[(R)-dihydrolipoyl]-L-lysyl-[protein] + acetyl-CoA = N(6)-[(R)-S(8)-acetyldihydrolipoyl]-L-lysyl-[protein] + CoA</text>
        <dbReference type="Rhea" id="RHEA:17017"/>
        <dbReference type="Rhea" id="RHEA-COMP:10475"/>
        <dbReference type="Rhea" id="RHEA-COMP:10478"/>
        <dbReference type="ChEBI" id="CHEBI:57287"/>
        <dbReference type="ChEBI" id="CHEBI:57288"/>
        <dbReference type="ChEBI" id="CHEBI:83100"/>
        <dbReference type="ChEBI" id="CHEBI:83111"/>
        <dbReference type="EC" id="2.3.1.12"/>
    </reaction>
</comment>
<dbReference type="Proteomes" id="UP000591844">
    <property type="component" value="Unassembled WGS sequence"/>
</dbReference>
<dbReference type="FunFam" id="3.30.559.10:FF:000004">
    <property type="entry name" value="Acetyltransferase component of pyruvate dehydrogenase complex"/>
    <property type="match status" value="1"/>
</dbReference>
<dbReference type="InterPro" id="IPR023213">
    <property type="entry name" value="CAT-like_dom_sf"/>
</dbReference>
<dbReference type="CDD" id="cd06849">
    <property type="entry name" value="lipoyl_domain"/>
    <property type="match status" value="2"/>
</dbReference>
<dbReference type="InterPro" id="IPR003016">
    <property type="entry name" value="2-oxoA_DH_lipoyl-BS"/>
</dbReference>
<evidence type="ECO:0000256" key="8">
    <source>
        <dbReference type="ARBA" id="ARBA00048370"/>
    </source>
</evidence>
<dbReference type="PROSITE" id="PS50968">
    <property type="entry name" value="BIOTINYL_LIPOYL"/>
    <property type="match status" value="2"/>
</dbReference>
<dbReference type="InterPro" id="IPR036625">
    <property type="entry name" value="E3-bd_dom_sf"/>
</dbReference>
<dbReference type="GO" id="GO:0031405">
    <property type="term" value="F:lipoic acid binding"/>
    <property type="evidence" value="ECO:0007669"/>
    <property type="project" value="TreeGrafter"/>
</dbReference>
<keyword evidence="5 9" id="KW-0450">Lipoyl</keyword>
<evidence type="ECO:0000256" key="6">
    <source>
        <dbReference type="ARBA" id="ARBA00023315"/>
    </source>
</evidence>
<dbReference type="FunFam" id="4.10.320.10:FF:000003">
    <property type="entry name" value="Acetyltransferase component of pyruvate dehydrogenase complex"/>
    <property type="match status" value="1"/>
</dbReference>
<comment type="cofactor">
    <cofactor evidence="9">
        <name>(R)-lipoate</name>
        <dbReference type="ChEBI" id="CHEBI:83088"/>
    </cofactor>
    <text evidence="9">Binds 2 lipoyl cofactors covalently.</text>
</comment>
<name>A0A7X5TES0_9GAMM</name>
<dbReference type="FunFam" id="2.40.50.100:FF:000009">
    <property type="entry name" value="Acetyltransferase component of pyruvate dehydrogenase complex"/>
    <property type="match status" value="2"/>
</dbReference>
<evidence type="ECO:0000259" key="10">
    <source>
        <dbReference type="PROSITE" id="PS50968"/>
    </source>
</evidence>
<comment type="subunit">
    <text evidence="2 9">Forms a 24-polypeptide structural core with octahedral symmetry.</text>
</comment>
<keyword evidence="3 9" id="KW-0808">Transferase</keyword>
<dbReference type="Pfam" id="PF00198">
    <property type="entry name" value="2-oxoacid_dh"/>
    <property type="match status" value="1"/>
</dbReference>
<dbReference type="InterPro" id="IPR050743">
    <property type="entry name" value="2-oxoacid_DH_E2_comp"/>
</dbReference>
<evidence type="ECO:0000313" key="13">
    <source>
        <dbReference type="Proteomes" id="UP000591844"/>
    </source>
</evidence>
<dbReference type="GO" id="GO:0006086">
    <property type="term" value="P:pyruvate decarboxylation to acetyl-CoA"/>
    <property type="evidence" value="ECO:0007669"/>
    <property type="project" value="UniProtKB-UniRule"/>
</dbReference>
<feature type="domain" description="Peripheral subunit-binding (PSBD)" evidence="11">
    <location>
        <begin position="228"/>
        <end position="265"/>
    </location>
</feature>
<dbReference type="SUPFAM" id="SSF47005">
    <property type="entry name" value="Peripheral subunit-binding domain of 2-oxo acid dehydrogenase complex"/>
    <property type="match status" value="1"/>
</dbReference>
<accession>A0A7X5TES0</accession>
<evidence type="ECO:0000259" key="11">
    <source>
        <dbReference type="PROSITE" id="PS51826"/>
    </source>
</evidence>
<dbReference type="PANTHER" id="PTHR43178">
    <property type="entry name" value="DIHYDROLIPOAMIDE ACETYLTRANSFERASE COMPONENT OF PYRUVATE DEHYDROGENASE COMPLEX"/>
    <property type="match status" value="1"/>
</dbReference>
<dbReference type="Gene3D" id="4.10.320.10">
    <property type="entry name" value="E3-binding domain"/>
    <property type="match status" value="1"/>
</dbReference>
<dbReference type="InterPro" id="IPR004167">
    <property type="entry name" value="PSBD"/>
</dbReference>
<dbReference type="InterPro" id="IPR011053">
    <property type="entry name" value="Single_hybrid_motif"/>
</dbReference>
<organism evidence="12 13">
    <name type="scientific">Photorhabdus cinerea</name>
    <dbReference type="NCBI Taxonomy" id="471575"/>
    <lineage>
        <taxon>Bacteria</taxon>
        <taxon>Pseudomonadati</taxon>
        <taxon>Pseudomonadota</taxon>
        <taxon>Gammaproteobacteria</taxon>
        <taxon>Enterobacterales</taxon>
        <taxon>Morganellaceae</taxon>
        <taxon>Photorhabdus</taxon>
    </lineage>
</organism>
<evidence type="ECO:0000256" key="4">
    <source>
        <dbReference type="ARBA" id="ARBA00022737"/>
    </source>
</evidence>